<feature type="compositionally biased region" description="Basic and acidic residues" evidence="1">
    <location>
        <begin position="1"/>
        <end position="14"/>
    </location>
</feature>
<gene>
    <name evidence="2" type="ORF">NCTC12282_05632</name>
</gene>
<protein>
    <submittedName>
        <fullName evidence="2">Uncharacterized protein</fullName>
    </submittedName>
</protein>
<reference evidence="2 3" key="1">
    <citation type="submission" date="2019-03" db="EMBL/GenBank/DDBJ databases">
        <authorList>
            <consortium name="Pathogen Informatics"/>
        </authorList>
    </citation>
    <scope>NUCLEOTIDE SEQUENCE [LARGE SCALE GENOMIC DNA]</scope>
    <source>
        <strain evidence="2 3">NCTC12282</strain>
    </source>
</reference>
<organism evidence="2 3">
    <name type="scientific">Budvicia aquatica</name>
    <dbReference type="NCBI Taxonomy" id="82979"/>
    <lineage>
        <taxon>Bacteria</taxon>
        <taxon>Pseudomonadati</taxon>
        <taxon>Pseudomonadota</taxon>
        <taxon>Gammaproteobacteria</taxon>
        <taxon>Enterobacterales</taxon>
        <taxon>Budviciaceae</taxon>
        <taxon>Budvicia</taxon>
    </lineage>
</organism>
<sequence>MQGGEMEKHVKKPVDAGASNSLLQRERSQQESCGERCTSSRILRISATGQRWARPALRFFRPSTPNNVNQLIQRPMDERAAHNVLVT</sequence>
<dbReference type="AlphaFoldDB" id="A0A484ZUA7"/>
<proteinExistence type="predicted"/>
<feature type="region of interest" description="Disordered" evidence="1">
    <location>
        <begin position="1"/>
        <end position="37"/>
    </location>
</feature>
<name>A0A484ZUA7_9GAMM</name>
<dbReference type="Proteomes" id="UP000373449">
    <property type="component" value="Unassembled WGS sequence"/>
</dbReference>
<accession>A0A484ZUA7</accession>
<dbReference type="EMBL" id="CAADJA010000002">
    <property type="protein sequence ID" value="VFS52040.1"/>
    <property type="molecule type" value="Genomic_DNA"/>
</dbReference>
<evidence type="ECO:0000313" key="3">
    <source>
        <dbReference type="Proteomes" id="UP000373449"/>
    </source>
</evidence>
<evidence type="ECO:0000256" key="1">
    <source>
        <dbReference type="SAM" id="MobiDB-lite"/>
    </source>
</evidence>
<evidence type="ECO:0000313" key="2">
    <source>
        <dbReference type="EMBL" id="VFS52040.1"/>
    </source>
</evidence>